<evidence type="ECO:0000313" key="1">
    <source>
        <dbReference type="EMBL" id="CAF1676676.1"/>
    </source>
</evidence>
<evidence type="ECO:0000313" key="2">
    <source>
        <dbReference type="Proteomes" id="UP000663828"/>
    </source>
</evidence>
<sequence>VSFNEPQFCPTVKWNEPAVTFFQDKNRGSNHAIEIFIDIDNTIYAVNTGGDQILVWRKHDTFPMAIHAQDWCIFSSIFVSKIGDIYTSCNTNEIIRWIPSTNTFVNTTTFENPCYQIFIDINNYLYCSMWDTDTVAKRWLDNEMEITVVAGTGWTDFKNDRIVGSGPNGFRCLVGSNVPPTIQAVHSSILTDNHPTFSRTKLHPSNYYYEAIEVVVNNNSFYILTANSSADLYGHVYKHHFDRLTPMQNLIAWHGKCCNKDQFKFTLELLSNETYILVVTTYNPNVTGPFSITIFGSNQVHLKNI</sequence>
<dbReference type="InterPro" id="IPR036213">
    <property type="entry name" value="Calpain_III_sf"/>
</dbReference>
<dbReference type="SUPFAM" id="SSF49758">
    <property type="entry name" value="Calpain large subunit, middle domain (domain III)"/>
    <property type="match status" value="1"/>
</dbReference>
<reference evidence="1" key="1">
    <citation type="submission" date="2021-02" db="EMBL/GenBank/DDBJ databases">
        <authorList>
            <person name="Nowell W R."/>
        </authorList>
    </citation>
    <scope>NUCLEOTIDE SEQUENCE</scope>
</reference>
<gene>
    <name evidence="1" type="ORF">XAT740_LOCUS59736</name>
</gene>
<protein>
    <submittedName>
        <fullName evidence="1">Uncharacterized protein</fullName>
    </submittedName>
</protein>
<dbReference type="Gene3D" id="2.60.120.380">
    <property type="match status" value="1"/>
</dbReference>
<name>A0A816GL14_ADIRI</name>
<comment type="caution">
    <text evidence="1">The sequence shown here is derived from an EMBL/GenBank/DDBJ whole genome shotgun (WGS) entry which is preliminary data.</text>
</comment>
<proteinExistence type="predicted"/>
<feature type="non-terminal residue" evidence="1">
    <location>
        <position position="305"/>
    </location>
</feature>
<keyword evidence="2" id="KW-1185">Reference proteome</keyword>
<feature type="non-terminal residue" evidence="1">
    <location>
        <position position="1"/>
    </location>
</feature>
<accession>A0A816GL14</accession>
<organism evidence="1 2">
    <name type="scientific">Adineta ricciae</name>
    <name type="common">Rotifer</name>
    <dbReference type="NCBI Taxonomy" id="249248"/>
    <lineage>
        <taxon>Eukaryota</taxon>
        <taxon>Metazoa</taxon>
        <taxon>Spiralia</taxon>
        <taxon>Gnathifera</taxon>
        <taxon>Rotifera</taxon>
        <taxon>Eurotatoria</taxon>
        <taxon>Bdelloidea</taxon>
        <taxon>Adinetida</taxon>
        <taxon>Adinetidae</taxon>
        <taxon>Adineta</taxon>
    </lineage>
</organism>
<dbReference type="Proteomes" id="UP000663828">
    <property type="component" value="Unassembled WGS sequence"/>
</dbReference>
<dbReference type="AlphaFoldDB" id="A0A816GL14"/>
<dbReference type="EMBL" id="CAJNOR010014086">
    <property type="protein sequence ID" value="CAF1676676.1"/>
    <property type="molecule type" value="Genomic_DNA"/>
</dbReference>
<dbReference type="SUPFAM" id="SSF63825">
    <property type="entry name" value="YWTD domain"/>
    <property type="match status" value="1"/>
</dbReference>